<feature type="region of interest" description="Disordered" evidence="1">
    <location>
        <begin position="1"/>
        <end position="23"/>
    </location>
</feature>
<accession>A0AAV9HM71</accession>
<gene>
    <name evidence="2" type="ORF">QBC42DRAFT_328804</name>
</gene>
<name>A0AAV9HM71_9PEZI</name>
<sequence length="220" mass="23934">MPAGPRQSIARRRRGTGDITKGGFERTDRAQKADFLENNPRFRQPSIRRRYWWAVLCSISDLASPPRPSVSTSRDSDKYIAVLCFFPGGVLPSRTIPILPSQWVPQGTLSDGGPMGLAGELEIRFRADSTSPSGPQHIGRNVWASPECQNSAACLTDGGTRQPPLIPSPVFGHRLNPMSEHLDVGAQQHSVSRHGDQSSPIAIAMHSSRHAVAIARLSAQ</sequence>
<organism evidence="2 3">
    <name type="scientific">Cladorrhinum samala</name>
    <dbReference type="NCBI Taxonomy" id="585594"/>
    <lineage>
        <taxon>Eukaryota</taxon>
        <taxon>Fungi</taxon>
        <taxon>Dikarya</taxon>
        <taxon>Ascomycota</taxon>
        <taxon>Pezizomycotina</taxon>
        <taxon>Sordariomycetes</taxon>
        <taxon>Sordariomycetidae</taxon>
        <taxon>Sordariales</taxon>
        <taxon>Podosporaceae</taxon>
        <taxon>Cladorrhinum</taxon>
    </lineage>
</organism>
<evidence type="ECO:0000313" key="3">
    <source>
        <dbReference type="Proteomes" id="UP001321749"/>
    </source>
</evidence>
<reference evidence="2" key="2">
    <citation type="submission" date="2023-06" db="EMBL/GenBank/DDBJ databases">
        <authorList>
            <consortium name="Lawrence Berkeley National Laboratory"/>
            <person name="Mondo S.J."/>
            <person name="Hensen N."/>
            <person name="Bonometti L."/>
            <person name="Westerberg I."/>
            <person name="Brannstrom I.O."/>
            <person name="Guillou S."/>
            <person name="Cros-Aarteil S."/>
            <person name="Calhoun S."/>
            <person name="Haridas S."/>
            <person name="Kuo A."/>
            <person name="Pangilinan J."/>
            <person name="Riley R."/>
            <person name="Labutti K."/>
            <person name="Andreopoulos B."/>
            <person name="Lipzen A."/>
            <person name="Chen C."/>
            <person name="Yanf M."/>
            <person name="Daum C."/>
            <person name="Ng V."/>
            <person name="Clum A."/>
            <person name="Steindorff A."/>
            <person name="Ohm R."/>
            <person name="Martin F."/>
            <person name="Silar P."/>
            <person name="Natvig D."/>
            <person name="Lalanne C."/>
            <person name="Gautier V."/>
            <person name="Ament-Velasquez S.L."/>
            <person name="Kruys A."/>
            <person name="Hutchinson M.I."/>
            <person name="Powell A.J."/>
            <person name="Barry K."/>
            <person name="Miller A.N."/>
            <person name="Grigoriev I.V."/>
            <person name="Debuchy R."/>
            <person name="Gladieux P."/>
            <person name="Thoren M.H."/>
            <person name="Johannesson H."/>
        </authorList>
    </citation>
    <scope>NUCLEOTIDE SEQUENCE</scope>
    <source>
        <strain evidence="2">PSN324</strain>
    </source>
</reference>
<comment type="caution">
    <text evidence="2">The sequence shown here is derived from an EMBL/GenBank/DDBJ whole genome shotgun (WGS) entry which is preliminary data.</text>
</comment>
<dbReference type="AlphaFoldDB" id="A0AAV9HM71"/>
<reference evidence="2" key="1">
    <citation type="journal article" date="2023" name="Mol. Phylogenet. Evol.">
        <title>Genome-scale phylogeny and comparative genomics of the fungal order Sordariales.</title>
        <authorList>
            <person name="Hensen N."/>
            <person name="Bonometti L."/>
            <person name="Westerberg I."/>
            <person name="Brannstrom I.O."/>
            <person name="Guillou S."/>
            <person name="Cros-Aarteil S."/>
            <person name="Calhoun S."/>
            <person name="Haridas S."/>
            <person name="Kuo A."/>
            <person name="Mondo S."/>
            <person name="Pangilinan J."/>
            <person name="Riley R."/>
            <person name="LaButti K."/>
            <person name="Andreopoulos B."/>
            <person name="Lipzen A."/>
            <person name="Chen C."/>
            <person name="Yan M."/>
            <person name="Daum C."/>
            <person name="Ng V."/>
            <person name="Clum A."/>
            <person name="Steindorff A."/>
            <person name="Ohm R.A."/>
            <person name="Martin F."/>
            <person name="Silar P."/>
            <person name="Natvig D.O."/>
            <person name="Lalanne C."/>
            <person name="Gautier V."/>
            <person name="Ament-Velasquez S.L."/>
            <person name="Kruys A."/>
            <person name="Hutchinson M.I."/>
            <person name="Powell A.J."/>
            <person name="Barry K."/>
            <person name="Miller A.N."/>
            <person name="Grigoriev I.V."/>
            <person name="Debuchy R."/>
            <person name="Gladieux P."/>
            <person name="Hiltunen Thoren M."/>
            <person name="Johannesson H."/>
        </authorList>
    </citation>
    <scope>NUCLEOTIDE SEQUENCE</scope>
    <source>
        <strain evidence="2">PSN324</strain>
    </source>
</reference>
<dbReference type="EMBL" id="MU864983">
    <property type="protein sequence ID" value="KAK4461816.1"/>
    <property type="molecule type" value="Genomic_DNA"/>
</dbReference>
<keyword evidence="3" id="KW-1185">Reference proteome</keyword>
<protein>
    <submittedName>
        <fullName evidence="2">Uncharacterized protein</fullName>
    </submittedName>
</protein>
<proteinExistence type="predicted"/>
<evidence type="ECO:0000313" key="2">
    <source>
        <dbReference type="EMBL" id="KAK4461816.1"/>
    </source>
</evidence>
<dbReference type="Proteomes" id="UP001321749">
    <property type="component" value="Unassembled WGS sequence"/>
</dbReference>
<evidence type="ECO:0000256" key="1">
    <source>
        <dbReference type="SAM" id="MobiDB-lite"/>
    </source>
</evidence>